<keyword evidence="1" id="KW-1133">Transmembrane helix</keyword>
<keyword evidence="1" id="KW-0812">Transmembrane</keyword>
<feature type="transmembrane region" description="Helical" evidence="1">
    <location>
        <begin position="12"/>
        <end position="32"/>
    </location>
</feature>
<protein>
    <submittedName>
        <fullName evidence="2">Two-component sensor histidine kinase</fullName>
    </submittedName>
</protein>
<feature type="non-terminal residue" evidence="2">
    <location>
        <position position="78"/>
    </location>
</feature>
<gene>
    <name evidence="2" type="ORF">H9911_05425</name>
</gene>
<keyword evidence="1" id="KW-0472">Membrane</keyword>
<keyword evidence="2" id="KW-0418">Kinase</keyword>
<dbReference type="GO" id="GO:0016301">
    <property type="term" value="F:kinase activity"/>
    <property type="evidence" value="ECO:0007669"/>
    <property type="project" value="UniProtKB-KW"/>
</dbReference>
<sequence>MKKLPLKWKLTILYTAFMTILTVVMLGVLLSLSSSEILSSAEKEMEERVFNVSEDMEWNGERLRLDSDFYEVENGIYL</sequence>
<evidence type="ECO:0000313" key="2">
    <source>
        <dbReference type="EMBL" id="HJD33968.1"/>
    </source>
</evidence>
<dbReference type="Proteomes" id="UP000823897">
    <property type="component" value="Unassembled WGS sequence"/>
</dbReference>
<evidence type="ECO:0000256" key="1">
    <source>
        <dbReference type="SAM" id="Phobius"/>
    </source>
</evidence>
<reference evidence="2" key="1">
    <citation type="journal article" date="2021" name="PeerJ">
        <title>Extensive microbial diversity within the chicken gut microbiome revealed by metagenomics and culture.</title>
        <authorList>
            <person name="Gilroy R."/>
            <person name="Ravi A."/>
            <person name="Getino M."/>
            <person name="Pursley I."/>
            <person name="Horton D.L."/>
            <person name="Alikhan N.F."/>
            <person name="Baker D."/>
            <person name="Gharbi K."/>
            <person name="Hall N."/>
            <person name="Watson M."/>
            <person name="Adriaenssens E.M."/>
            <person name="Foster-Nyarko E."/>
            <person name="Jarju S."/>
            <person name="Secka A."/>
            <person name="Antonio M."/>
            <person name="Oren A."/>
            <person name="Chaudhuri R.R."/>
            <person name="La Ragione R."/>
            <person name="Hildebrand F."/>
            <person name="Pallen M.J."/>
        </authorList>
    </citation>
    <scope>NUCLEOTIDE SEQUENCE</scope>
    <source>
        <strain evidence="2">ChiGjej3B3-11674</strain>
    </source>
</reference>
<dbReference type="EMBL" id="DWUV01000104">
    <property type="protein sequence ID" value="HJD33968.1"/>
    <property type="molecule type" value="Genomic_DNA"/>
</dbReference>
<dbReference type="AlphaFoldDB" id="A0A9D2R221"/>
<organism evidence="2 3">
    <name type="scientific">Candidatus Mediterraneibacter tabaqchaliae</name>
    <dbReference type="NCBI Taxonomy" id="2838689"/>
    <lineage>
        <taxon>Bacteria</taxon>
        <taxon>Bacillati</taxon>
        <taxon>Bacillota</taxon>
        <taxon>Clostridia</taxon>
        <taxon>Lachnospirales</taxon>
        <taxon>Lachnospiraceae</taxon>
        <taxon>Mediterraneibacter</taxon>
    </lineage>
</organism>
<keyword evidence="2" id="KW-0808">Transferase</keyword>
<reference evidence="2" key="2">
    <citation type="submission" date="2021-04" db="EMBL/GenBank/DDBJ databases">
        <authorList>
            <person name="Gilroy R."/>
        </authorList>
    </citation>
    <scope>NUCLEOTIDE SEQUENCE</scope>
    <source>
        <strain evidence="2">ChiGjej3B3-11674</strain>
    </source>
</reference>
<accession>A0A9D2R221</accession>
<comment type="caution">
    <text evidence="2">The sequence shown here is derived from an EMBL/GenBank/DDBJ whole genome shotgun (WGS) entry which is preliminary data.</text>
</comment>
<evidence type="ECO:0000313" key="3">
    <source>
        <dbReference type="Proteomes" id="UP000823897"/>
    </source>
</evidence>
<proteinExistence type="predicted"/>
<name>A0A9D2R221_9FIRM</name>